<evidence type="ECO:0000313" key="3">
    <source>
        <dbReference type="EMBL" id="GIN59054.1"/>
    </source>
</evidence>
<dbReference type="EMBL" id="BORB01000034">
    <property type="protein sequence ID" value="GIN59054.1"/>
    <property type="molecule type" value="Genomic_DNA"/>
</dbReference>
<organism evidence="3 4">
    <name type="scientific">Lederbergia ruris</name>
    <dbReference type="NCBI Taxonomy" id="217495"/>
    <lineage>
        <taxon>Bacteria</taxon>
        <taxon>Bacillati</taxon>
        <taxon>Bacillota</taxon>
        <taxon>Bacilli</taxon>
        <taxon>Bacillales</taxon>
        <taxon>Bacillaceae</taxon>
        <taxon>Lederbergia</taxon>
    </lineage>
</organism>
<keyword evidence="1" id="KW-0472">Membrane</keyword>
<comment type="caution">
    <text evidence="3">The sequence shown here is derived from an EMBL/GenBank/DDBJ whole genome shotgun (WGS) entry which is preliminary data.</text>
</comment>
<feature type="transmembrane region" description="Helical" evidence="1">
    <location>
        <begin position="161"/>
        <end position="183"/>
    </location>
</feature>
<gene>
    <name evidence="3" type="ORF">J8TS2_33730</name>
</gene>
<feature type="transmembrane region" description="Helical" evidence="1">
    <location>
        <begin position="117"/>
        <end position="140"/>
    </location>
</feature>
<keyword evidence="1" id="KW-0812">Transmembrane</keyword>
<keyword evidence="1" id="KW-1133">Transmembrane helix</keyword>
<protein>
    <recommendedName>
        <fullName evidence="5">DUF3592 domain-containing protein</fullName>
    </recommendedName>
</protein>
<dbReference type="RefSeq" id="WP_158324269.1">
    <property type="nucleotide sequence ID" value="NZ_BORB01000034.1"/>
</dbReference>
<name>A0ABQ4KNH9_9BACI</name>
<evidence type="ECO:0008006" key="5">
    <source>
        <dbReference type="Google" id="ProtNLM"/>
    </source>
</evidence>
<evidence type="ECO:0000256" key="1">
    <source>
        <dbReference type="SAM" id="Phobius"/>
    </source>
</evidence>
<feature type="chain" id="PRO_5045591288" description="DUF3592 domain-containing protein" evidence="2">
    <location>
        <begin position="19"/>
        <end position="299"/>
    </location>
</feature>
<dbReference type="PROSITE" id="PS51257">
    <property type="entry name" value="PROKAR_LIPOPROTEIN"/>
    <property type="match status" value="1"/>
</dbReference>
<accession>A0ABQ4KNH9</accession>
<reference evidence="3 4" key="1">
    <citation type="submission" date="2021-03" db="EMBL/GenBank/DDBJ databases">
        <title>Antimicrobial resistance genes in bacteria isolated from Japanese honey, and their potential for conferring macrolide and lincosamide resistance in the American foulbrood pathogen Paenibacillus larvae.</title>
        <authorList>
            <person name="Okamoto M."/>
            <person name="Kumagai M."/>
            <person name="Kanamori H."/>
            <person name="Takamatsu D."/>
        </authorList>
    </citation>
    <scope>NUCLEOTIDE SEQUENCE [LARGE SCALE GENOMIC DNA]</scope>
    <source>
        <strain evidence="3 4">J8TS2</strain>
    </source>
</reference>
<keyword evidence="4" id="KW-1185">Reference proteome</keyword>
<proteinExistence type="predicted"/>
<evidence type="ECO:0000256" key="2">
    <source>
        <dbReference type="SAM" id="SignalP"/>
    </source>
</evidence>
<feature type="signal peptide" evidence="2">
    <location>
        <begin position="1"/>
        <end position="18"/>
    </location>
</feature>
<sequence>MKKFWVFLAFLLTTTAISACTHNFTEEFLYDYPIKDFKKAKGIVFDINTEKGLYTPPVYLAKVELKADQPTDNIYPQEIRISKRQVMEARNGKAINGYTADGTDFHTFQDVLYNSSMYLLFISIGILLLCITLLLWMTQYKVFRPFLRLLGKLPIFQKDDLIQRVILLGLIIPILIYSLFFFANLGQKFIPFNKDILVAEVISKDYDYNSNHDSYHRLEIGYEISKDEYTVVDKEVSARTYSKYEPGDSIKIAVPKKNPYNVFIANLSFLEVISSFFKLRILLIFLFLPLFIGFYRLMY</sequence>
<dbReference type="Proteomes" id="UP000679950">
    <property type="component" value="Unassembled WGS sequence"/>
</dbReference>
<keyword evidence="2" id="KW-0732">Signal</keyword>
<evidence type="ECO:0000313" key="4">
    <source>
        <dbReference type="Proteomes" id="UP000679950"/>
    </source>
</evidence>
<feature type="transmembrane region" description="Helical" evidence="1">
    <location>
        <begin position="279"/>
        <end position="298"/>
    </location>
</feature>